<dbReference type="RefSeq" id="WP_166449232.1">
    <property type="nucleotide sequence ID" value="NZ_FPKH01000003.1"/>
</dbReference>
<gene>
    <name evidence="1" type="ORF">SAMN03097694_3454</name>
</gene>
<name>A0A031GKS2_9BURK</name>
<comment type="caution">
    <text evidence="1">The sequence shown here is derived from an EMBL/GenBank/DDBJ whole genome shotgun (WGS) entry which is preliminary data.</text>
</comment>
<accession>A0A031GKS2</accession>
<reference evidence="1 2" key="1">
    <citation type="submission" date="2016-11" db="EMBL/GenBank/DDBJ databases">
        <authorList>
            <person name="Varghese N."/>
            <person name="Submissions S."/>
        </authorList>
    </citation>
    <scope>NUCLEOTIDE SEQUENCE [LARGE SCALE GENOMIC DNA]</scope>
    <source>
        <strain evidence="1 2">NFR18</strain>
    </source>
</reference>
<protein>
    <submittedName>
        <fullName evidence="1">Uncharacterized protein</fullName>
    </submittedName>
</protein>
<dbReference type="Proteomes" id="UP000182489">
    <property type="component" value="Unassembled WGS sequence"/>
</dbReference>
<organism evidence="1 2">
    <name type="scientific">Janthinobacterium lividum</name>
    <dbReference type="NCBI Taxonomy" id="29581"/>
    <lineage>
        <taxon>Bacteria</taxon>
        <taxon>Pseudomonadati</taxon>
        <taxon>Pseudomonadota</taxon>
        <taxon>Betaproteobacteria</taxon>
        <taxon>Burkholderiales</taxon>
        <taxon>Oxalobacteraceae</taxon>
        <taxon>Janthinobacterium</taxon>
    </lineage>
</organism>
<evidence type="ECO:0000313" key="1">
    <source>
        <dbReference type="EMBL" id="SFX83117.1"/>
    </source>
</evidence>
<evidence type="ECO:0000313" key="2">
    <source>
        <dbReference type="Proteomes" id="UP000182489"/>
    </source>
</evidence>
<proteinExistence type="predicted"/>
<sequence>MDKHDKEKPAQPAKELVRKWLKAELEQRRPPPDPEQIRRELGWDMLRLCREPASR</sequence>
<dbReference type="EMBL" id="FPKH01000003">
    <property type="protein sequence ID" value="SFX83117.1"/>
    <property type="molecule type" value="Genomic_DNA"/>
</dbReference>
<dbReference type="AlphaFoldDB" id="A0A031GKS2"/>